<evidence type="ECO:0000256" key="1">
    <source>
        <dbReference type="SAM" id="Phobius"/>
    </source>
</evidence>
<sequence>MTAPAVDPLEEERGGVHLVVEPLLCVAGGIAGGLLIGAGAVLAASRAMNRAARRPSTASGRKR</sequence>
<evidence type="ECO:0000313" key="2">
    <source>
        <dbReference type="EMBL" id="GAA4120418.1"/>
    </source>
</evidence>
<protein>
    <submittedName>
        <fullName evidence="2">Uncharacterized protein</fullName>
    </submittedName>
</protein>
<feature type="transmembrane region" description="Helical" evidence="1">
    <location>
        <begin position="20"/>
        <end position="44"/>
    </location>
</feature>
<keyword evidence="1" id="KW-0472">Membrane</keyword>
<keyword evidence="3" id="KW-1185">Reference proteome</keyword>
<evidence type="ECO:0000313" key="3">
    <source>
        <dbReference type="Proteomes" id="UP001501495"/>
    </source>
</evidence>
<dbReference type="EMBL" id="BAAAZH010000016">
    <property type="protein sequence ID" value="GAA4120418.1"/>
    <property type="molecule type" value="Genomic_DNA"/>
</dbReference>
<reference evidence="3" key="1">
    <citation type="journal article" date="2019" name="Int. J. Syst. Evol. Microbiol.">
        <title>The Global Catalogue of Microorganisms (GCM) 10K type strain sequencing project: providing services to taxonomists for standard genome sequencing and annotation.</title>
        <authorList>
            <consortium name="The Broad Institute Genomics Platform"/>
            <consortium name="The Broad Institute Genome Sequencing Center for Infectious Disease"/>
            <person name="Wu L."/>
            <person name="Ma J."/>
        </authorList>
    </citation>
    <scope>NUCLEOTIDE SEQUENCE [LARGE SCALE GENOMIC DNA]</scope>
    <source>
        <strain evidence="3">JCM 16703</strain>
    </source>
</reference>
<proteinExistence type="predicted"/>
<gene>
    <name evidence="2" type="ORF">GCM10022215_24010</name>
</gene>
<accession>A0ABP7XK60</accession>
<dbReference type="Proteomes" id="UP001501495">
    <property type="component" value="Unassembled WGS sequence"/>
</dbReference>
<organism evidence="2 3">
    <name type="scientific">Nocardioides fonticola</name>
    <dbReference type="NCBI Taxonomy" id="450363"/>
    <lineage>
        <taxon>Bacteria</taxon>
        <taxon>Bacillati</taxon>
        <taxon>Actinomycetota</taxon>
        <taxon>Actinomycetes</taxon>
        <taxon>Propionibacteriales</taxon>
        <taxon>Nocardioidaceae</taxon>
        <taxon>Nocardioides</taxon>
    </lineage>
</organism>
<comment type="caution">
    <text evidence="2">The sequence shown here is derived from an EMBL/GenBank/DDBJ whole genome shotgun (WGS) entry which is preliminary data.</text>
</comment>
<dbReference type="RefSeq" id="WP_344733634.1">
    <property type="nucleotide sequence ID" value="NZ_BAAAZH010000016.1"/>
</dbReference>
<keyword evidence="1" id="KW-1133">Transmembrane helix</keyword>
<name>A0ABP7XK60_9ACTN</name>
<keyword evidence="1" id="KW-0812">Transmembrane</keyword>